<gene>
    <name evidence="2" type="ORF">Ctob_012789</name>
</gene>
<organism evidence="2 3">
    <name type="scientific">Chrysochromulina tobinii</name>
    <dbReference type="NCBI Taxonomy" id="1460289"/>
    <lineage>
        <taxon>Eukaryota</taxon>
        <taxon>Haptista</taxon>
        <taxon>Haptophyta</taxon>
        <taxon>Prymnesiophyceae</taxon>
        <taxon>Prymnesiales</taxon>
        <taxon>Chrysochromulinaceae</taxon>
        <taxon>Chrysochromulina</taxon>
    </lineage>
</organism>
<evidence type="ECO:0000256" key="1">
    <source>
        <dbReference type="SAM" id="MobiDB-lite"/>
    </source>
</evidence>
<reference evidence="3" key="1">
    <citation type="journal article" date="2015" name="PLoS Genet.">
        <title>Genome Sequence and Transcriptome Analyses of Chrysochromulina tobin: Metabolic Tools for Enhanced Algal Fitness in the Prominent Order Prymnesiales (Haptophyceae).</title>
        <authorList>
            <person name="Hovde B.T."/>
            <person name="Deodato C.R."/>
            <person name="Hunsperger H.M."/>
            <person name="Ryken S.A."/>
            <person name="Yost W."/>
            <person name="Jha R.K."/>
            <person name="Patterson J."/>
            <person name="Monnat R.J. Jr."/>
            <person name="Barlow S.B."/>
            <person name="Starkenburg S.R."/>
            <person name="Cattolico R.A."/>
        </authorList>
    </citation>
    <scope>NUCLEOTIDE SEQUENCE</scope>
    <source>
        <strain evidence="3">CCMP291</strain>
    </source>
</reference>
<feature type="region of interest" description="Disordered" evidence="1">
    <location>
        <begin position="74"/>
        <end position="93"/>
    </location>
</feature>
<dbReference type="Proteomes" id="UP000037460">
    <property type="component" value="Unassembled WGS sequence"/>
</dbReference>
<proteinExistence type="predicted"/>
<dbReference type="EMBL" id="JWZX01002725">
    <property type="protein sequence ID" value="KOO27369.1"/>
    <property type="molecule type" value="Genomic_DNA"/>
</dbReference>
<evidence type="ECO:0000313" key="2">
    <source>
        <dbReference type="EMBL" id="KOO27369.1"/>
    </source>
</evidence>
<keyword evidence="3" id="KW-1185">Reference proteome</keyword>
<accession>A0A0M0JLB2</accession>
<evidence type="ECO:0000313" key="3">
    <source>
        <dbReference type="Proteomes" id="UP000037460"/>
    </source>
</evidence>
<name>A0A0M0JLB2_9EUKA</name>
<protein>
    <submittedName>
        <fullName evidence="2">Uncharacterized protein</fullName>
    </submittedName>
</protein>
<sequence>MFKRETVEIDRLLRKSTFEKHVTIDALKSSDKNYNVEVIKFCPSFEGFSPPASPVIHHPRPGADASIEALDFKPGEGKPLPLPPGTPPRSKINPHDIILNVPRAELVEIKPCDSGWFAIFTIDRLTKDAIDAFVAAGRRHFKENRFQAGNISPFTEPLQHEARKGAHMRLSVKISEYCGKMMQTTIFNAEDEAEAVPAWSLGRGLSRHSFTSGIANIPHSPDPPTGVQ</sequence>
<dbReference type="AlphaFoldDB" id="A0A0M0JLB2"/>
<comment type="caution">
    <text evidence="2">The sequence shown here is derived from an EMBL/GenBank/DDBJ whole genome shotgun (WGS) entry which is preliminary data.</text>
</comment>